<evidence type="ECO:0000313" key="3">
    <source>
        <dbReference type="Proteomes" id="UP000266677"/>
    </source>
</evidence>
<accession>A0A3A4KKL1</accession>
<comment type="caution">
    <text evidence="2">The sequence shown here is derived from an EMBL/GenBank/DDBJ whole genome shotgun (WGS) entry which is preliminary data.</text>
</comment>
<keyword evidence="3" id="KW-1185">Reference proteome</keyword>
<protein>
    <submittedName>
        <fullName evidence="2">Uncharacterized protein</fullName>
    </submittedName>
</protein>
<gene>
    <name evidence="2" type="ORF">D5S18_28275</name>
</gene>
<feature type="compositionally biased region" description="Low complexity" evidence="1">
    <location>
        <begin position="19"/>
        <end position="35"/>
    </location>
</feature>
<evidence type="ECO:0000313" key="2">
    <source>
        <dbReference type="EMBL" id="RJO69799.1"/>
    </source>
</evidence>
<dbReference type="AlphaFoldDB" id="A0A3A4KKL1"/>
<reference evidence="2 3" key="1">
    <citation type="submission" date="2018-09" db="EMBL/GenBank/DDBJ databases">
        <title>YIM PH21274 draft genome.</title>
        <authorList>
            <person name="Miao C."/>
        </authorList>
    </citation>
    <scope>NUCLEOTIDE SEQUENCE [LARGE SCALE GENOMIC DNA]</scope>
    <source>
        <strain evidence="2 3">YIM PH 21724</strain>
    </source>
</reference>
<evidence type="ECO:0000256" key="1">
    <source>
        <dbReference type="SAM" id="MobiDB-lite"/>
    </source>
</evidence>
<proteinExistence type="predicted"/>
<feature type="region of interest" description="Disordered" evidence="1">
    <location>
        <begin position="12"/>
        <end position="39"/>
    </location>
</feature>
<dbReference type="EMBL" id="QZFU01000041">
    <property type="protein sequence ID" value="RJO69799.1"/>
    <property type="molecule type" value="Genomic_DNA"/>
</dbReference>
<name>A0A3A4KKL1_9NOCA</name>
<dbReference type="Proteomes" id="UP000266677">
    <property type="component" value="Unassembled WGS sequence"/>
</dbReference>
<sequence length="131" mass="13492">MAVAASAPLVGCSTTTDRPTATSSSTKTAPTTTAFPEPPRYTYEIQGQEIRVATVSADPSDLLNTYNKLARTLQSTLADGGYWVRINCASSGTAKADNRLANGTLAVGQLGKAQIGGLGKFEGVVSGTHCP</sequence>
<organism evidence="2 3">
    <name type="scientific">Nocardia panacis</name>
    <dbReference type="NCBI Taxonomy" id="2340916"/>
    <lineage>
        <taxon>Bacteria</taxon>
        <taxon>Bacillati</taxon>
        <taxon>Actinomycetota</taxon>
        <taxon>Actinomycetes</taxon>
        <taxon>Mycobacteriales</taxon>
        <taxon>Nocardiaceae</taxon>
        <taxon>Nocardia</taxon>
    </lineage>
</organism>